<feature type="region of interest" description="Disordered" evidence="1">
    <location>
        <begin position="1"/>
        <end position="29"/>
    </location>
</feature>
<comment type="caution">
    <text evidence="2">The sequence shown here is derived from an EMBL/GenBank/DDBJ whole genome shotgun (WGS) entry which is preliminary data.</text>
</comment>
<keyword evidence="3" id="KW-1185">Reference proteome</keyword>
<dbReference type="EMBL" id="AAVT01000008">
    <property type="protein sequence ID" value="EAW30375.1"/>
    <property type="molecule type" value="Genomic_DNA"/>
</dbReference>
<feature type="compositionally biased region" description="Basic and acidic residues" evidence="1">
    <location>
        <begin position="17"/>
        <end position="29"/>
    </location>
</feature>
<evidence type="ECO:0000256" key="1">
    <source>
        <dbReference type="SAM" id="MobiDB-lite"/>
    </source>
</evidence>
<dbReference type="STRING" id="247633.GP2143_09225"/>
<name>A0YFG1_9GAMM</name>
<reference evidence="2 3" key="1">
    <citation type="journal article" date="2010" name="J. Bacteriol.">
        <title>Genome sequence of the oligotrophic marine Gammaproteobacterium HTCC2143, isolated from the Oregon Coast.</title>
        <authorList>
            <person name="Oh H.M."/>
            <person name="Kang I."/>
            <person name="Ferriera S."/>
            <person name="Giovannoni S.J."/>
            <person name="Cho J.C."/>
        </authorList>
    </citation>
    <scope>NUCLEOTIDE SEQUENCE [LARGE SCALE GENOMIC DNA]</scope>
    <source>
        <strain evidence="2 3">HTCC2143</strain>
    </source>
</reference>
<sequence>MGLKDDQGESFPDLSFDGDHSGKETERDTICTIKIIQTQEFLYRASNS</sequence>
<organism evidence="2 3">
    <name type="scientific">marine gamma proteobacterium HTCC2143</name>
    <dbReference type="NCBI Taxonomy" id="247633"/>
    <lineage>
        <taxon>Bacteria</taxon>
        <taxon>Pseudomonadati</taxon>
        <taxon>Pseudomonadota</taxon>
        <taxon>Gammaproteobacteria</taxon>
        <taxon>Cellvibrionales</taxon>
        <taxon>Spongiibacteraceae</taxon>
        <taxon>BD1-7 clade</taxon>
    </lineage>
</organism>
<gene>
    <name evidence="2" type="ORF">GP2143_09225</name>
</gene>
<evidence type="ECO:0000313" key="3">
    <source>
        <dbReference type="Proteomes" id="UP000004931"/>
    </source>
</evidence>
<dbReference type="Proteomes" id="UP000004931">
    <property type="component" value="Unassembled WGS sequence"/>
</dbReference>
<proteinExistence type="predicted"/>
<evidence type="ECO:0000313" key="2">
    <source>
        <dbReference type="EMBL" id="EAW30375.1"/>
    </source>
</evidence>
<protein>
    <submittedName>
        <fullName evidence="2">Uncharacterized protein</fullName>
    </submittedName>
</protein>
<accession>A0YFG1</accession>
<dbReference type="AlphaFoldDB" id="A0YFG1"/>